<organism evidence="2 3">
    <name type="scientific">Rufibacter radiotolerans</name>
    <dbReference type="NCBI Taxonomy" id="1379910"/>
    <lineage>
        <taxon>Bacteria</taxon>
        <taxon>Pseudomonadati</taxon>
        <taxon>Bacteroidota</taxon>
        <taxon>Cytophagia</taxon>
        <taxon>Cytophagales</taxon>
        <taxon>Hymenobacteraceae</taxon>
        <taxon>Rufibacter</taxon>
    </lineage>
</organism>
<dbReference type="InterPro" id="IPR014229">
    <property type="entry name" value="Spore_YtfJ"/>
</dbReference>
<keyword evidence="3" id="KW-1185">Reference proteome</keyword>
<accession>A0A0H4VR08</accession>
<dbReference type="KEGG" id="ruf:TH63_17520"/>
<dbReference type="PANTHER" id="PTHR39162:SF1">
    <property type="entry name" value="SPORULATION PROTEIN YTFJ"/>
    <property type="match status" value="1"/>
</dbReference>
<name>A0A0H4VR08_9BACT</name>
<proteinExistence type="predicted"/>
<evidence type="ECO:0000313" key="2">
    <source>
        <dbReference type="EMBL" id="AKQ47798.1"/>
    </source>
</evidence>
<evidence type="ECO:0000313" key="3">
    <source>
        <dbReference type="Proteomes" id="UP000036458"/>
    </source>
</evidence>
<keyword evidence="1" id="KW-1133">Transmembrane helix</keyword>
<dbReference type="PANTHER" id="PTHR39162">
    <property type="entry name" value="GLL3345 PROTEIN"/>
    <property type="match status" value="1"/>
</dbReference>
<evidence type="ECO:0008006" key="4">
    <source>
        <dbReference type="Google" id="ProtNLM"/>
    </source>
</evidence>
<dbReference type="Proteomes" id="UP000036458">
    <property type="component" value="Chromosome"/>
</dbReference>
<keyword evidence="1" id="KW-0812">Transmembrane</keyword>
<evidence type="ECO:0000256" key="1">
    <source>
        <dbReference type="SAM" id="Phobius"/>
    </source>
</evidence>
<dbReference type="EMBL" id="CP010777">
    <property type="protein sequence ID" value="AKQ47798.1"/>
    <property type="molecule type" value="Genomic_DNA"/>
</dbReference>
<dbReference type="STRING" id="1379910.TH63_17520"/>
<protein>
    <recommendedName>
        <fullName evidence="4">Sporulation protein YtfJ (Spore_YtfJ)</fullName>
    </recommendedName>
</protein>
<sequence length="114" mass="11668">MGSVVAASLNQNASIKNIFGEPIETQGKTIIPVAQVAMGLGGGYGQGNKKTEAGKDASGEGAGGGLYAVPKGVFEVTAKKTRFIPVSTSRPFLLGAGLGFLLGWLLFNKRAARS</sequence>
<gene>
    <name evidence="2" type="ORF">TH63_17520</name>
</gene>
<dbReference type="Pfam" id="PF09579">
    <property type="entry name" value="Spore_YtfJ"/>
    <property type="match status" value="1"/>
</dbReference>
<keyword evidence="1" id="KW-0472">Membrane</keyword>
<dbReference type="PATRIC" id="fig|1379910.4.peg.3817"/>
<reference evidence="2 3" key="1">
    <citation type="submission" date="2015-01" db="EMBL/GenBank/DDBJ databases">
        <title>Rufibacter sp./DG31D/ whole genome sequencing.</title>
        <authorList>
            <person name="Kim M.K."/>
            <person name="Srinivasan S."/>
            <person name="Lee J.-J."/>
        </authorList>
    </citation>
    <scope>NUCLEOTIDE SEQUENCE [LARGE SCALE GENOMIC DNA]</scope>
    <source>
        <strain evidence="2 3">DG31D</strain>
    </source>
</reference>
<dbReference type="AlphaFoldDB" id="A0A0H4VR08"/>
<feature type="transmembrane region" description="Helical" evidence="1">
    <location>
        <begin position="89"/>
        <end position="107"/>
    </location>
</feature>